<evidence type="ECO:0000256" key="3">
    <source>
        <dbReference type="SAM" id="Coils"/>
    </source>
</evidence>
<dbReference type="Gene3D" id="1.10.357.10">
    <property type="entry name" value="Tetracycline Repressor, domain 2"/>
    <property type="match status" value="1"/>
</dbReference>
<dbReference type="Pfam" id="PF00440">
    <property type="entry name" value="TetR_N"/>
    <property type="match status" value="1"/>
</dbReference>
<proteinExistence type="predicted"/>
<dbReference type="Proteomes" id="UP000095594">
    <property type="component" value="Unassembled WGS sequence"/>
</dbReference>
<evidence type="ECO:0000256" key="1">
    <source>
        <dbReference type="ARBA" id="ARBA00023125"/>
    </source>
</evidence>
<dbReference type="GO" id="GO:0003677">
    <property type="term" value="F:DNA binding"/>
    <property type="evidence" value="ECO:0007669"/>
    <property type="project" value="UniProtKB-UniRule"/>
</dbReference>
<organism evidence="5 6">
    <name type="scientific">Clostridium disporicum</name>
    <dbReference type="NCBI Taxonomy" id="84024"/>
    <lineage>
        <taxon>Bacteria</taxon>
        <taxon>Bacillati</taxon>
        <taxon>Bacillota</taxon>
        <taxon>Clostridia</taxon>
        <taxon>Eubacteriales</taxon>
        <taxon>Clostridiaceae</taxon>
        <taxon>Clostridium</taxon>
    </lineage>
</organism>
<dbReference type="PANTHER" id="PTHR43479">
    <property type="entry name" value="ACREF/ENVCD OPERON REPRESSOR-RELATED"/>
    <property type="match status" value="1"/>
</dbReference>
<gene>
    <name evidence="5" type="ORF">ERS852471_02431</name>
</gene>
<reference evidence="5 6" key="1">
    <citation type="submission" date="2015-09" db="EMBL/GenBank/DDBJ databases">
        <authorList>
            <consortium name="Pathogen Informatics"/>
        </authorList>
    </citation>
    <scope>NUCLEOTIDE SEQUENCE [LARGE SCALE GENOMIC DNA]</scope>
    <source>
        <strain evidence="5 6">2789STDY5834856</strain>
    </source>
</reference>
<dbReference type="InterPro" id="IPR050624">
    <property type="entry name" value="HTH-type_Tx_Regulator"/>
</dbReference>
<dbReference type="InterPro" id="IPR001647">
    <property type="entry name" value="HTH_TetR"/>
</dbReference>
<feature type="DNA-binding region" description="H-T-H motif" evidence="2">
    <location>
        <begin position="31"/>
        <end position="50"/>
    </location>
</feature>
<evidence type="ECO:0000256" key="2">
    <source>
        <dbReference type="PROSITE-ProRule" id="PRU00335"/>
    </source>
</evidence>
<feature type="coiled-coil region" evidence="3">
    <location>
        <begin position="58"/>
        <end position="85"/>
    </location>
</feature>
<name>A0A174IG18_9CLOT</name>
<accession>A0A174IG18</accession>
<dbReference type="SUPFAM" id="SSF46689">
    <property type="entry name" value="Homeodomain-like"/>
    <property type="match status" value="1"/>
</dbReference>
<feature type="domain" description="HTH tetR-type" evidence="4">
    <location>
        <begin position="8"/>
        <end position="68"/>
    </location>
</feature>
<keyword evidence="3" id="KW-0175">Coiled coil</keyword>
<dbReference type="OrthoDB" id="9810250at2"/>
<evidence type="ECO:0000313" key="6">
    <source>
        <dbReference type="Proteomes" id="UP000095594"/>
    </source>
</evidence>
<dbReference type="PROSITE" id="PS50977">
    <property type="entry name" value="HTH_TETR_2"/>
    <property type="match status" value="1"/>
</dbReference>
<evidence type="ECO:0000259" key="4">
    <source>
        <dbReference type="PROSITE" id="PS50977"/>
    </source>
</evidence>
<keyword evidence="1 2" id="KW-0238">DNA-binding</keyword>
<dbReference type="RefSeq" id="WP_055266916.1">
    <property type="nucleotide sequence ID" value="NZ_CABIXQ010000017.1"/>
</dbReference>
<dbReference type="InterPro" id="IPR009057">
    <property type="entry name" value="Homeodomain-like_sf"/>
</dbReference>
<dbReference type="Pfam" id="PF14278">
    <property type="entry name" value="TetR_C_8"/>
    <property type="match status" value="1"/>
</dbReference>
<dbReference type="AlphaFoldDB" id="A0A174IG18"/>
<protein>
    <submittedName>
        <fullName evidence="5">Regulatory protein TetR</fullName>
    </submittedName>
</protein>
<dbReference type="PANTHER" id="PTHR43479:SF11">
    <property type="entry name" value="ACREF_ENVCD OPERON REPRESSOR-RELATED"/>
    <property type="match status" value="1"/>
</dbReference>
<dbReference type="EMBL" id="CYZX01000017">
    <property type="protein sequence ID" value="CUO84010.1"/>
    <property type="molecule type" value="Genomic_DNA"/>
</dbReference>
<dbReference type="InterPro" id="IPR039532">
    <property type="entry name" value="TetR_C_Firmicutes"/>
</dbReference>
<evidence type="ECO:0000313" key="5">
    <source>
        <dbReference type="EMBL" id="CUO84010.1"/>
    </source>
</evidence>
<sequence>MKKEENNTYVKKQITQALLKLMETHVFEEIKITNIVKEAMVGRASFYRNFTNKEDVIKQYLIQLIKEWEEKLKLEQREESDWIENLFGLYKNYSEVYKLLYRSNLSYLVLENIKEVCGPKEEQDDLQAYFNSWVAHGLFGWINEWIVRGMKESPKEMAQLIKAAEQRS</sequence>